<dbReference type="PANTHER" id="PTHR24286:SF190">
    <property type="entry name" value="CYTOCHROME P450"/>
    <property type="match status" value="1"/>
</dbReference>
<dbReference type="GO" id="GO:0016705">
    <property type="term" value="F:oxidoreductase activity, acting on paired donors, with incorporation or reduction of molecular oxygen"/>
    <property type="evidence" value="ECO:0007669"/>
    <property type="project" value="InterPro"/>
</dbReference>
<evidence type="ECO:0000313" key="5">
    <source>
        <dbReference type="EMBL" id="KAK9209671.1"/>
    </source>
</evidence>
<gene>
    <name evidence="5" type="ORF">WN944_002039</name>
</gene>
<evidence type="ECO:0008006" key="7">
    <source>
        <dbReference type="Google" id="ProtNLM"/>
    </source>
</evidence>
<dbReference type="Proteomes" id="UP001428341">
    <property type="component" value="Unassembled WGS sequence"/>
</dbReference>
<name>A0AAP0MKZ4_9ROSI</name>
<dbReference type="GO" id="GO:0020037">
    <property type="term" value="F:heme binding"/>
    <property type="evidence" value="ECO:0007669"/>
    <property type="project" value="InterPro"/>
</dbReference>
<organism evidence="5 6">
    <name type="scientific">Citrus x changshan-huyou</name>
    <dbReference type="NCBI Taxonomy" id="2935761"/>
    <lineage>
        <taxon>Eukaryota</taxon>
        <taxon>Viridiplantae</taxon>
        <taxon>Streptophyta</taxon>
        <taxon>Embryophyta</taxon>
        <taxon>Tracheophyta</taxon>
        <taxon>Spermatophyta</taxon>
        <taxon>Magnoliopsida</taxon>
        <taxon>eudicotyledons</taxon>
        <taxon>Gunneridae</taxon>
        <taxon>Pentapetalae</taxon>
        <taxon>rosids</taxon>
        <taxon>malvids</taxon>
        <taxon>Sapindales</taxon>
        <taxon>Rutaceae</taxon>
        <taxon>Aurantioideae</taxon>
        <taxon>Citrus</taxon>
    </lineage>
</organism>
<dbReference type="GO" id="GO:0016125">
    <property type="term" value="P:sterol metabolic process"/>
    <property type="evidence" value="ECO:0007669"/>
    <property type="project" value="TreeGrafter"/>
</dbReference>
<evidence type="ECO:0000256" key="1">
    <source>
        <dbReference type="ARBA" id="ARBA00005179"/>
    </source>
</evidence>
<dbReference type="GO" id="GO:0004497">
    <property type="term" value="F:monooxygenase activity"/>
    <property type="evidence" value="ECO:0007669"/>
    <property type="project" value="InterPro"/>
</dbReference>
<comment type="similarity">
    <text evidence="2">Belongs to the cytochrome P450 family.</text>
</comment>
<keyword evidence="6" id="KW-1185">Reference proteome</keyword>
<evidence type="ECO:0000256" key="3">
    <source>
        <dbReference type="ARBA" id="ARBA00022723"/>
    </source>
</evidence>
<evidence type="ECO:0000313" key="6">
    <source>
        <dbReference type="Proteomes" id="UP001428341"/>
    </source>
</evidence>
<comment type="pathway">
    <text evidence="1">Secondary metabolite biosynthesis.</text>
</comment>
<comment type="caution">
    <text evidence="5">The sequence shown here is derived from an EMBL/GenBank/DDBJ whole genome shotgun (WGS) entry which is preliminary data.</text>
</comment>
<proteinExistence type="inferred from homology"/>
<reference evidence="5 6" key="1">
    <citation type="submission" date="2024-05" db="EMBL/GenBank/DDBJ databases">
        <title>Haplotype-resolved chromosome-level genome assembly of Huyou (Citrus changshanensis).</title>
        <authorList>
            <person name="Miao C."/>
            <person name="Chen W."/>
            <person name="Wu Y."/>
            <person name="Wang L."/>
            <person name="Zhao S."/>
            <person name="Grierson D."/>
            <person name="Xu C."/>
            <person name="Chen K."/>
        </authorList>
    </citation>
    <scope>NUCLEOTIDE SEQUENCE [LARGE SCALE GENOMIC DNA]</scope>
    <source>
        <strain evidence="5">01-14</strain>
        <tissue evidence="5">Leaf</tissue>
    </source>
</reference>
<protein>
    <recommendedName>
        <fullName evidence="7">Cytochrome P450</fullName>
    </recommendedName>
</protein>
<dbReference type="SUPFAM" id="SSF48264">
    <property type="entry name" value="Cytochrome P450"/>
    <property type="match status" value="1"/>
</dbReference>
<keyword evidence="4" id="KW-0408">Iron</keyword>
<dbReference type="InterPro" id="IPR036396">
    <property type="entry name" value="Cyt_P450_sf"/>
</dbReference>
<dbReference type="Gene3D" id="1.10.630.10">
    <property type="entry name" value="Cytochrome P450"/>
    <property type="match status" value="1"/>
</dbReference>
<dbReference type="AlphaFoldDB" id="A0AAP0MKZ4"/>
<dbReference type="EMBL" id="JBCGBO010000004">
    <property type="protein sequence ID" value="KAK9209671.1"/>
    <property type="molecule type" value="Genomic_DNA"/>
</dbReference>
<evidence type="ECO:0000256" key="4">
    <source>
        <dbReference type="ARBA" id="ARBA00023004"/>
    </source>
</evidence>
<evidence type="ECO:0000256" key="2">
    <source>
        <dbReference type="ARBA" id="ARBA00010617"/>
    </source>
</evidence>
<keyword evidence="3" id="KW-0479">Metal-binding</keyword>
<sequence>MARAMSKKAANKLVFSSDSNSISNQQTQAITLILGDRSLLNLTGQDHKRVRDALLSFLKPESLKKYVGKIDGEIRQHIEFHWQGKEQVTVLPLMKILTFNIICSFLFGLERGTQRDQFLGGLQDMIKGTWARAQLTCRHDTSAILITFLMRLFANDPAVYAAVLQVRDLTSVVVTDRDLTGVVVADRDLGA</sequence>
<accession>A0AAP0MKZ4</accession>
<dbReference type="GO" id="GO:0005506">
    <property type="term" value="F:iron ion binding"/>
    <property type="evidence" value="ECO:0007669"/>
    <property type="project" value="InterPro"/>
</dbReference>
<dbReference type="PANTHER" id="PTHR24286">
    <property type="entry name" value="CYTOCHROME P450 26"/>
    <property type="match status" value="1"/>
</dbReference>